<sequence>MNKFKGIYLIMVLILSTTLVSCANNAEVEIASVQEIESLITPTLPTDSPIDAQEIIDDKDIPSNDGSFINSRQLGTTAFENSFSCTSSNAKTLNVYVKNNNKSGTVIFQLLKGNQDFEFVDVGAGKAVSRTFTMTDGSGMSGDWKVYVTTRDGHSMDINVKAGQY</sequence>
<evidence type="ECO:0000256" key="1">
    <source>
        <dbReference type="SAM" id="SignalP"/>
    </source>
</evidence>
<dbReference type="Proteomes" id="UP000076967">
    <property type="component" value="Unassembled WGS sequence"/>
</dbReference>
<proteinExistence type="predicted"/>
<dbReference type="RefSeq" id="WP_068530814.1">
    <property type="nucleotide sequence ID" value="NZ_LVJH01000007.1"/>
</dbReference>
<protein>
    <recommendedName>
        <fullName evidence="4">P/Homo B domain-containing protein</fullName>
    </recommendedName>
</protein>
<dbReference type="PROSITE" id="PS51257">
    <property type="entry name" value="PROKAR_LIPOPROTEIN"/>
    <property type="match status" value="1"/>
</dbReference>
<evidence type="ECO:0000313" key="3">
    <source>
        <dbReference type="Proteomes" id="UP000076967"/>
    </source>
</evidence>
<dbReference type="EMBL" id="LVJH01000007">
    <property type="protein sequence ID" value="OAB44418.1"/>
    <property type="molecule type" value="Genomic_DNA"/>
</dbReference>
<dbReference type="OrthoDB" id="2973409at2"/>
<evidence type="ECO:0008006" key="4">
    <source>
        <dbReference type="Google" id="ProtNLM"/>
    </source>
</evidence>
<accession>A0A168M9V5</accession>
<evidence type="ECO:0000313" key="2">
    <source>
        <dbReference type="EMBL" id="OAB44418.1"/>
    </source>
</evidence>
<name>A0A168M9V5_9BACL</name>
<keyword evidence="1" id="KW-0732">Signal</keyword>
<keyword evidence="3" id="KW-1185">Reference proteome</keyword>
<dbReference type="AlphaFoldDB" id="A0A168M9V5"/>
<feature type="signal peptide" evidence="1">
    <location>
        <begin position="1"/>
        <end position="23"/>
    </location>
</feature>
<organism evidence="2 3">
    <name type="scientific">Paenibacillus glacialis</name>
    <dbReference type="NCBI Taxonomy" id="494026"/>
    <lineage>
        <taxon>Bacteria</taxon>
        <taxon>Bacillati</taxon>
        <taxon>Bacillota</taxon>
        <taxon>Bacilli</taxon>
        <taxon>Bacillales</taxon>
        <taxon>Paenibacillaceae</taxon>
        <taxon>Paenibacillus</taxon>
    </lineage>
</organism>
<gene>
    <name evidence="2" type="ORF">PGLA_07125</name>
</gene>
<feature type="chain" id="PRO_5039360894" description="P/Homo B domain-containing protein" evidence="1">
    <location>
        <begin position="24"/>
        <end position="165"/>
    </location>
</feature>
<reference evidence="2 3" key="1">
    <citation type="submission" date="2016-03" db="EMBL/GenBank/DDBJ databases">
        <title>Draft genome sequence of Paenibacillus glacialis DSM 22343.</title>
        <authorList>
            <person name="Shin S.-K."/>
            <person name="Yi H."/>
        </authorList>
    </citation>
    <scope>NUCLEOTIDE SEQUENCE [LARGE SCALE GENOMIC DNA]</scope>
    <source>
        <strain evidence="2 3">DSM 22343</strain>
    </source>
</reference>
<comment type="caution">
    <text evidence="2">The sequence shown here is derived from an EMBL/GenBank/DDBJ whole genome shotgun (WGS) entry which is preliminary data.</text>
</comment>
<dbReference type="STRING" id="494026.PGLA_07125"/>